<dbReference type="Gene3D" id="3.30.2390.20">
    <property type="entry name" value="Type VII secretion system EccB, repeat 1 domain"/>
    <property type="match status" value="1"/>
</dbReference>
<keyword evidence="3" id="KW-1185">Reference proteome</keyword>
<dbReference type="InterPro" id="IPR044857">
    <property type="entry name" value="T7SS_EccB_R1"/>
</dbReference>
<dbReference type="RefSeq" id="WP_285491505.1">
    <property type="nucleotide sequence ID" value="NZ_BSTI01000042.1"/>
</dbReference>
<name>A0A9W6R954_9PSEU</name>
<dbReference type="AlphaFoldDB" id="A0A9W6R954"/>
<dbReference type="PANTHER" id="PTHR40765:SF2">
    <property type="entry name" value="ESX-2 SECRETION SYSTEM ATPASE ECCB2"/>
    <property type="match status" value="1"/>
</dbReference>
<keyword evidence="1" id="KW-0812">Transmembrane</keyword>
<proteinExistence type="predicted"/>
<gene>
    <name evidence="2" type="ORF">Atai01_82550</name>
</gene>
<dbReference type="InterPro" id="IPR007795">
    <property type="entry name" value="T7SS_EccB"/>
</dbReference>
<dbReference type="EMBL" id="BSTI01000042">
    <property type="protein sequence ID" value="GLY71636.1"/>
    <property type="molecule type" value="Genomic_DNA"/>
</dbReference>
<feature type="transmembrane region" description="Helical" evidence="1">
    <location>
        <begin position="40"/>
        <end position="61"/>
    </location>
</feature>
<evidence type="ECO:0000313" key="2">
    <source>
        <dbReference type="EMBL" id="GLY71636.1"/>
    </source>
</evidence>
<protein>
    <submittedName>
        <fullName evidence="2">Type VII secretion protein EccB</fullName>
    </submittedName>
</protein>
<reference evidence="2" key="1">
    <citation type="submission" date="2023-03" db="EMBL/GenBank/DDBJ databases">
        <title>Amycolatopsis taiwanensis NBRC 103393.</title>
        <authorList>
            <person name="Ichikawa N."/>
            <person name="Sato H."/>
            <person name="Tonouchi N."/>
        </authorList>
    </citation>
    <scope>NUCLEOTIDE SEQUENCE</scope>
    <source>
        <strain evidence="2">NBRC 103393</strain>
    </source>
</reference>
<dbReference type="PANTHER" id="PTHR40765">
    <property type="entry name" value="ESX-2 SECRETION SYSTEM ATPASE ECCB2"/>
    <property type="match status" value="1"/>
</dbReference>
<dbReference type="GO" id="GO:0005576">
    <property type="term" value="C:extracellular region"/>
    <property type="evidence" value="ECO:0007669"/>
    <property type="project" value="TreeGrafter"/>
</dbReference>
<dbReference type="Proteomes" id="UP001165136">
    <property type="component" value="Unassembled WGS sequence"/>
</dbReference>
<organism evidence="2 3">
    <name type="scientific">Amycolatopsis taiwanensis</name>
    <dbReference type="NCBI Taxonomy" id="342230"/>
    <lineage>
        <taxon>Bacteria</taxon>
        <taxon>Bacillati</taxon>
        <taxon>Actinomycetota</taxon>
        <taxon>Actinomycetes</taxon>
        <taxon>Pseudonocardiales</taxon>
        <taxon>Pseudonocardiaceae</taxon>
        <taxon>Amycolatopsis</taxon>
    </lineage>
</organism>
<keyword evidence="1" id="KW-0472">Membrane</keyword>
<keyword evidence="1" id="KW-1133">Transmembrane helix</keyword>
<evidence type="ECO:0000313" key="3">
    <source>
        <dbReference type="Proteomes" id="UP001165136"/>
    </source>
</evidence>
<dbReference type="Pfam" id="PF05108">
    <property type="entry name" value="T7SS_ESX1_EccB"/>
    <property type="match status" value="1"/>
</dbReference>
<evidence type="ECO:0000256" key="1">
    <source>
        <dbReference type="SAM" id="Phobius"/>
    </source>
</evidence>
<dbReference type="NCBIfam" id="TIGR03919">
    <property type="entry name" value="T7SS_EccB"/>
    <property type="match status" value="1"/>
</dbReference>
<comment type="caution">
    <text evidence="2">The sequence shown here is derived from an EMBL/GenBank/DDBJ whole genome shotgun (WGS) entry which is preliminary data.</text>
</comment>
<sequence>MASKRDQLQAYQFLVQRAISALVTRETDPQQPPFRRPAGAGFVGIALAIISLACVGVYGMIVPGGNNSWRTQSAVIVEKETGTQYVYLNEKLYPVANYASALLLLGDYRSTVEVSRNSLEGVPRGPRIGIAGAPNGLPAAEKLLTGSWSLCSTPASDASGTEIAQSVLMAGAQPSGGLGLGDQALLVELVSNGDRYVVWRGYRHKINDYGTVGTGLALTAEPWARVDQAWLDVLPEGAPIEPVEVAQAGQPSTAVPGRTDILIGSLLVVQASGGGRQYYLAEHDALRPITELQYEIQLADAHVAQAAYPGGVPKALPLAPMLAAAARQLDPVAAAADAAPTARPSIVPLADNQVTACATFDPGNVTPRVVLGATLPPANAWSTTTGRSAAGTPLADRIYVPPGRAALVSALPSAGAPSGTLTLVTDMGRRYPLASSDVLKMLGYSAATPVRLPGGLVARVPEGAGLDPVAAQRVVS</sequence>
<accession>A0A9W6R954</accession>